<evidence type="ECO:0000256" key="1">
    <source>
        <dbReference type="ARBA" id="ARBA00008635"/>
    </source>
</evidence>
<keyword evidence="2 3" id="KW-0479">Metal-binding</keyword>
<dbReference type="InterPro" id="IPR034660">
    <property type="entry name" value="DinB/YfiT-like"/>
</dbReference>
<evidence type="ECO:0000256" key="2">
    <source>
        <dbReference type="ARBA" id="ARBA00022723"/>
    </source>
</evidence>
<feature type="domain" description="DinB-like" evidence="4">
    <location>
        <begin position="10"/>
        <end position="135"/>
    </location>
</feature>
<sequence>MHFPYRNDIRKTLIPYLTELDPIDWYKKSSAYPKSIAWIVAHIAMSEDYWINSIYLKREFSLRIDENSTPSELVNSYIQIRNETDTLLQSLEHSMFNEVVEVPTFSDGWVPPSEPTVEWLFDHVFTHEAYHTGQIAIIANLNNFKKPLF</sequence>
<dbReference type="OrthoDB" id="2642002at2"/>
<feature type="binding site" evidence="3">
    <location>
        <position position="127"/>
    </location>
    <ligand>
        <name>a divalent metal cation</name>
        <dbReference type="ChEBI" id="CHEBI:60240"/>
    </ligand>
</feature>
<comment type="caution">
    <text evidence="5">The sequence shown here is derived from an EMBL/GenBank/DDBJ whole genome shotgun (WGS) entry which is preliminary data.</text>
</comment>
<dbReference type="RefSeq" id="WP_136829523.1">
    <property type="nucleotide sequence ID" value="NZ_SWBM01000001.1"/>
</dbReference>
<name>A0A4V5P1V4_9BACI</name>
<dbReference type="Gene3D" id="1.20.120.450">
    <property type="entry name" value="dinb family like domain"/>
    <property type="match status" value="1"/>
</dbReference>
<dbReference type="Pfam" id="PF12867">
    <property type="entry name" value="DinB_2"/>
    <property type="match status" value="1"/>
</dbReference>
<comment type="similarity">
    <text evidence="1">Belongs to the DinB family.</text>
</comment>
<evidence type="ECO:0000313" key="6">
    <source>
        <dbReference type="Proteomes" id="UP000307756"/>
    </source>
</evidence>
<dbReference type="GO" id="GO:0046872">
    <property type="term" value="F:metal ion binding"/>
    <property type="evidence" value="ECO:0007669"/>
    <property type="project" value="UniProtKB-KW"/>
</dbReference>
<dbReference type="InterPro" id="IPR024775">
    <property type="entry name" value="DinB-like"/>
</dbReference>
<proteinExistence type="inferred from homology"/>
<dbReference type="PANTHER" id="PTHR37302:SF3">
    <property type="entry name" value="DAMAGE-INDUCIBLE PROTEIN DINB"/>
    <property type="match status" value="1"/>
</dbReference>
<dbReference type="InterPro" id="IPR007837">
    <property type="entry name" value="DinB"/>
</dbReference>
<evidence type="ECO:0000256" key="3">
    <source>
        <dbReference type="PIRSR" id="PIRSR607837-1"/>
    </source>
</evidence>
<gene>
    <name evidence="5" type="ORF">FA727_04540</name>
</gene>
<organism evidence="5 6">
    <name type="scientific">Robertmurraya kyonggiensis</name>
    <dbReference type="NCBI Taxonomy" id="1037680"/>
    <lineage>
        <taxon>Bacteria</taxon>
        <taxon>Bacillati</taxon>
        <taxon>Bacillota</taxon>
        <taxon>Bacilli</taxon>
        <taxon>Bacillales</taxon>
        <taxon>Bacillaceae</taxon>
        <taxon>Robertmurraya</taxon>
    </lineage>
</organism>
<accession>A0A4V5P1V4</accession>
<dbReference type="SUPFAM" id="SSF109854">
    <property type="entry name" value="DinB/YfiT-like putative metalloenzymes"/>
    <property type="match status" value="1"/>
</dbReference>
<dbReference type="EMBL" id="SWBM01000001">
    <property type="protein sequence ID" value="TKC18830.1"/>
    <property type="molecule type" value="Genomic_DNA"/>
</dbReference>
<dbReference type="PANTHER" id="PTHR37302">
    <property type="entry name" value="SLR1116 PROTEIN"/>
    <property type="match status" value="1"/>
</dbReference>
<evidence type="ECO:0000259" key="4">
    <source>
        <dbReference type="Pfam" id="PF12867"/>
    </source>
</evidence>
<feature type="binding site" evidence="3">
    <location>
        <position position="131"/>
    </location>
    <ligand>
        <name>a divalent metal cation</name>
        <dbReference type="ChEBI" id="CHEBI:60240"/>
    </ligand>
</feature>
<reference evidence="5 6" key="1">
    <citation type="journal article" date="2011" name="J. Microbiol.">
        <title>Bacillus kyonggiensis sp. nov., isolated from soil of a lettuce field.</title>
        <authorList>
            <person name="Dong K."/>
            <person name="Lee S."/>
        </authorList>
    </citation>
    <scope>NUCLEOTIDE SEQUENCE [LARGE SCALE GENOMIC DNA]</scope>
    <source>
        <strain evidence="5 6">NB22</strain>
    </source>
</reference>
<keyword evidence="6" id="KW-1185">Reference proteome</keyword>
<feature type="binding site" evidence="3">
    <location>
        <position position="42"/>
    </location>
    <ligand>
        <name>a divalent metal cation</name>
        <dbReference type="ChEBI" id="CHEBI:60240"/>
    </ligand>
</feature>
<evidence type="ECO:0000313" key="5">
    <source>
        <dbReference type="EMBL" id="TKC18830.1"/>
    </source>
</evidence>
<protein>
    <submittedName>
        <fullName evidence="5">DinB family protein</fullName>
    </submittedName>
</protein>
<dbReference type="AlphaFoldDB" id="A0A4V5P1V4"/>
<dbReference type="Proteomes" id="UP000307756">
    <property type="component" value="Unassembled WGS sequence"/>
</dbReference>